<organism evidence="10 11">
    <name type="scientific">Candidatus Sungbacteria bacterium RIFCSPHIGHO2_02_FULL_52_23</name>
    <dbReference type="NCBI Taxonomy" id="1802274"/>
    <lineage>
        <taxon>Bacteria</taxon>
        <taxon>Candidatus Sungiibacteriota</taxon>
    </lineage>
</organism>
<dbReference type="Gene3D" id="3.90.550.10">
    <property type="entry name" value="Spore Coat Polysaccharide Biosynthesis Protein SpsA, Chain A"/>
    <property type="match status" value="1"/>
</dbReference>
<reference evidence="10 11" key="1">
    <citation type="journal article" date="2016" name="Nat. Commun.">
        <title>Thousands of microbial genomes shed light on interconnected biogeochemical processes in an aquifer system.</title>
        <authorList>
            <person name="Anantharaman K."/>
            <person name="Brown C.T."/>
            <person name="Hug L.A."/>
            <person name="Sharon I."/>
            <person name="Castelle C.J."/>
            <person name="Probst A.J."/>
            <person name="Thomas B.C."/>
            <person name="Singh A."/>
            <person name="Wilkins M.J."/>
            <person name="Karaoz U."/>
            <person name="Brodie E.L."/>
            <person name="Williams K.H."/>
            <person name="Hubbard S.S."/>
            <person name="Banfield J.F."/>
        </authorList>
    </citation>
    <scope>NUCLEOTIDE SEQUENCE [LARGE SCALE GENOMIC DNA]</scope>
</reference>
<comment type="caution">
    <text evidence="10">The sequence shown here is derived from an EMBL/GenBank/DDBJ whole genome shotgun (WGS) entry which is preliminary data.</text>
</comment>
<dbReference type="PANTHER" id="PTHR48090:SF3">
    <property type="entry name" value="UNDECAPRENYL-PHOSPHATE 4-DEOXY-4-FORMAMIDO-L-ARABINOSE TRANSFERASE"/>
    <property type="match status" value="1"/>
</dbReference>
<evidence type="ECO:0000313" key="10">
    <source>
        <dbReference type="EMBL" id="OHA02729.1"/>
    </source>
</evidence>
<evidence type="ECO:0000256" key="1">
    <source>
        <dbReference type="ARBA" id="ARBA00022475"/>
    </source>
</evidence>
<keyword evidence="4 8" id="KW-0812">Transmembrane</keyword>
<dbReference type="Proteomes" id="UP000178510">
    <property type="component" value="Unassembled WGS sequence"/>
</dbReference>
<name>A0A1G2KWE1_9BACT</name>
<dbReference type="EMBL" id="MHQM01000039">
    <property type="protein sequence ID" value="OHA02729.1"/>
    <property type="molecule type" value="Genomic_DNA"/>
</dbReference>
<keyword evidence="5" id="KW-0448">Lipopolysaccharide biosynthesis</keyword>
<dbReference type="GO" id="GO:0009103">
    <property type="term" value="P:lipopolysaccharide biosynthetic process"/>
    <property type="evidence" value="ECO:0007669"/>
    <property type="project" value="UniProtKB-KW"/>
</dbReference>
<keyword evidence="3 10" id="KW-0808">Transferase</keyword>
<dbReference type="Pfam" id="PF00535">
    <property type="entry name" value="Glycos_transf_2"/>
    <property type="match status" value="1"/>
</dbReference>
<evidence type="ECO:0000259" key="9">
    <source>
        <dbReference type="Pfam" id="PF00535"/>
    </source>
</evidence>
<gene>
    <name evidence="10" type="ORF">A3J58_02605</name>
</gene>
<keyword evidence="2" id="KW-0328">Glycosyltransferase</keyword>
<protein>
    <submittedName>
        <fullName evidence="10">Glycosyl transferase</fullName>
    </submittedName>
</protein>
<evidence type="ECO:0000313" key="11">
    <source>
        <dbReference type="Proteomes" id="UP000178510"/>
    </source>
</evidence>
<feature type="transmembrane region" description="Helical" evidence="8">
    <location>
        <begin position="231"/>
        <end position="258"/>
    </location>
</feature>
<dbReference type="AlphaFoldDB" id="A0A1G2KWE1"/>
<accession>A0A1G2KWE1</accession>
<sequence length="313" mass="35206">MISVVFPVYNEKENLPAFITELLRVMQDMGGDFELIGVDDASEDGSFELLRAMAEDTPRLKVIAFRHNFGQTAALAAGIAAARGDIVVTIDSDLENDPADIPQLVALLEKGYHAVSGWRQKRWDDKPFTRKIPSRVANFLISKIGGLALHDYGCTLKAYRRERIAAIPLYGEMHRFIPAYIYWRGGKVAELPVRYRPRLHGASKYGISRMYRVILDLLLIKFLTRYMNRPIHFFGGIGLLALIVGTAAGIWSLALKIFSDISLVRTPLPVLAALFLIVGVQLMVMGVLAEVMMRTYYESQKKTPYDIQEKINL</sequence>
<dbReference type="GO" id="GO:0005886">
    <property type="term" value="C:plasma membrane"/>
    <property type="evidence" value="ECO:0007669"/>
    <property type="project" value="TreeGrafter"/>
</dbReference>
<dbReference type="InterPro" id="IPR050256">
    <property type="entry name" value="Glycosyltransferase_2"/>
</dbReference>
<dbReference type="GO" id="GO:0016757">
    <property type="term" value="F:glycosyltransferase activity"/>
    <property type="evidence" value="ECO:0007669"/>
    <property type="project" value="UniProtKB-KW"/>
</dbReference>
<dbReference type="PANTHER" id="PTHR48090">
    <property type="entry name" value="UNDECAPRENYL-PHOSPHATE 4-DEOXY-4-FORMAMIDO-L-ARABINOSE TRANSFERASE-RELATED"/>
    <property type="match status" value="1"/>
</dbReference>
<evidence type="ECO:0000256" key="2">
    <source>
        <dbReference type="ARBA" id="ARBA00022676"/>
    </source>
</evidence>
<dbReference type="InterPro" id="IPR029044">
    <property type="entry name" value="Nucleotide-diphossugar_trans"/>
</dbReference>
<evidence type="ECO:0000256" key="4">
    <source>
        <dbReference type="ARBA" id="ARBA00022692"/>
    </source>
</evidence>
<keyword evidence="6 8" id="KW-1133">Transmembrane helix</keyword>
<evidence type="ECO:0000256" key="7">
    <source>
        <dbReference type="ARBA" id="ARBA00023136"/>
    </source>
</evidence>
<keyword evidence="1" id="KW-1003">Cell membrane</keyword>
<feature type="domain" description="Glycosyltransferase 2-like" evidence="9">
    <location>
        <begin position="3"/>
        <end position="162"/>
    </location>
</feature>
<evidence type="ECO:0000256" key="8">
    <source>
        <dbReference type="SAM" id="Phobius"/>
    </source>
</evidence>
<evidence type="ECO:0000256" key="5">
    <source>
        <dbReference type="ARBA" id="ARBA00022985"/>
    </source>
</evidence>
<evidence type="ECO:0000256" key="3">
    <source>
        <dbReference type="ARBA" id="ARBA00022679"/>
    </source>
</evidence>
<feature type="transmembrane region" description="Helical" evidence="8">
    <location>
        <begin position="270"/>
        <end position="292"/>
    </location>
</feature>
<dbReference type="CDD" id="cd04187">
    <property type="entry name" value="DPM1_like_bac"/>
    <property type="match status" value="1"/>
</dbReference>
<proteinExistence type="predicted"/>
<evidence type="ECO:0000256" key="6">
    <source>
        <dbReference type="ARBA" id="ARBA00022989"/>
    </source>
</evidence>
<keyword evidence="7 8" id="KW-0472">Membrane</keyword>
<dbReference type="STRING" id="1802274.A3J58_02605"/>
<dbReference type="SUPFAM" id="SSF53448">
    <property type="entry name" value="Nucleotide-diphospho-sugar transferases"/>
    <property type="match status" value="1"/>
</dbReference>
<dbReference type="InterPro" id="IPR001173">
    <property type="entry name" value="Glyco_trans_2-like"/>
</dbReference>